<dbReference type="PROSITE" id="PS51355">
    <property type="entry name" value="GLUTATHIONE_PEROXID_3"/>
    <property type="match status" value="1"/>
</dbReference>
<dbReference type="PRINTS" id="PR01011">
    <property type="entry name" value="GLUTPROXDASE"/>
</dbReference>
<dbReference type="CDD" id="cd00340">
    <property type="entry name" value="GSH_Peroxidase"/>
    <property type="match status" value="1"/>
</dbReference>
<evidence type="ECO:0000256" key="4">
    <source>
        <dbReference type="PIRSR" id="PIRSR000303-1"/>
    </source>
</evidence>
<dbReference type="PIRSF" id="PIRSF000303">
    <property type="entry name" value="Glutathion_perox"/>
    <property type="match status" value="1"/>
</dbReference>
<evidence type="ECO:0000313" key="9">
    <source>
        <dbReference type="Proteomes" id="UP000032414"/>
    </source>
</evidence>
<keyword evidence="3 5" id="KW-0560">Oxidoreductase</keyword>
<dbReference type="InterPro" id="IPR000889">
    <property type="entry name" value="Glutathione_peroxidase"/>
</dbReference>
<dbReference type="GO" id="GO:0004601">
    <property type="term" value="F:peroxidase activity"/>
    <property type="evidence" value="ECO:0007669"/>
    <property type="project" value="UniProtKB-KW"/>
</dbReference>
<dbReference type="PROSITE" id="PS51352">
    <property type="entry name" value="THIOREDOXIN_2"/>
    <property type="match status" value="1"/>
</dbReference>
<dbReference type="KEGG" id="tmc:LMI_2777"/>
<dbReference type="PATRIC" id="fig|451.8.peg.706"/>
<evidence type="ECO:0000256" key="3">
    <source>
        <dbReference type="ARBA" id="ARBA00023002"/>
    </source>
</evidence>
<protein>
    <recommendedName>
        <fullName evidence="5">Glutathione peroxidase</fullName>
    </recommendedName>
</protein>
<dbReference type="InterPro" id="IPR036249">
    <property type="entry name" value="Thioredoxin-like_sf"/>
</dbReference>
<dbReference type="InterPro" id="IPR013766">
    <property type="entry name" value="Thioredoxin_domain"/>
</dbReference>
<keyword evidence="10" id="KW-1185">Reference proteome</keyword>
<comment type="similarity">
    <text evidence="1 5">Belongs to the glutathione peroxidase family.</text>
</comment>
<proteinExistence type="inferred from homology"/>
<keyword evidence="2 5" id="KW-0575">Peroxidase</keyword>
<dbReference type="InterPro" id="IPR029759">
    <property type="entry name" value="GPX_AS"/>
</dbReference>
<dbReference type="FunFam" id="3.40.30.10:FF:000010">
    <property type="entry name" value="Glutathione peroxidase"/>
    <property type="match status" value="1"/>
</dbReference>
<dbReference type="PANTHER" id="PTHR11592">
    <property type="entry name" value="GLUTATHIONE PEROXIDASE"/>
    <property type="match status" value="1"/>
</dbReference>
<evidence type="ECO:0000259" key="6">
    <source>
        <dbReference type="PROSITE" id="PS51352"/>
    </source>
</evidence>
<dbReference type="HOGENOM" id="CLU_029507_2_2_6"/>
<evidence type="ECO:0000313" key="8">
    <source>
        <dbReference type="EMBL" id="SCY77471.1"/>
    </source>
</evidence>
<dbReference type="Pfam" id="PF00255">
    <property type="entry name" value="GSHPx"/>
    <property type="match status" value="1"/>
</dbReference>
<dbReference type="STRING" id="451.B6N58_02340"/>
<dbReference type="Gene3D" id="3.40.30.10">
    <property type="entry name" value="Glutaredoxin"/>
    <property type="match status" value="1"/>
</dbReference>
<dbReference type="PANTHER" id="PTHR11592:SF78">
    <property type="entry name" value="GLUTATHIONE PEROXIDASE"/>
    <property type="match status" value="1"/>
</dbReference>
<dbReference type="PROSITE" id="PS00460">
    <property type="entry name" value="GLUTATHIONE_PEROXID_1"/>
    <property type="match status" value="1"/>
</dbReference>
<dbReference type="Proteomes" id="UP000182998">
    <property type="component" value="Unassembled WGS sequence"/>
</dbReference>
<dbReference type="Proteomes" id="UP000032414">
    <property type="component" value="Chromosome I"/>
</dbReference>
<accession>A0A098GHR5</accession>
<name>A0A098GHR5_LEGMI</name>
<evidence type="ECO:0000256" key="2">
    <source>
        <dbReference type="ARBA" id="ARBA00022559"/>
    </source>
</evidence>
<reference evidence="9" key="2">
    <citation type="submission" date="2014-09" db="EMBL/GenBank/DDBJ databases">
        <authorList>
            <person name="Gomez-Valero L."/>
        </authorList>
    </citation>
    <scope>NUCLEOTIDE SEQUENCE [LARGE SCALE GENOMIC DNA]</scope>
    <source>
        <strain evidence="9">ATCC33218</strain>
    </source>
</reference>
<evidence type="ECO:0000256" key="5">
    <source>
        <dbReference type="RuleBase" id="RU000499"/>
    </source>
</evidence>
<dbReference type="EMBL" id="LN614830">
    <property type="protein sequence ID" value="CEG62028.1"/>
    <property type="molecule type" value="Genomic_DNA"/>
</dbReference>
<gene>
    <name evidence="7" type="primary">GPXHA</name>
    <name evidence="7" type="ORF">LMI_2777</name>
    <name evidence="8" type="ORF">SAMN02982997_02868</name>
</gene>
<evidence type="ECO:0000256" key="1">
    <source>
        <dbReference type="ARBA" id="ARBA00006926"/>
    </source>
</evidence>
<sequence length="165" mass="19287">MSTNLTQNIYATEVTTIDGQNITLDHYKGQVLLIVNVASRCGFTPQYAELETLYREFKDRGFNILAFPCDQFLHQEPGTNQEIQHFAESCFRITFPLFAKIDVKGKNRAPLYSYLANHIEKKPWKFIPWNFTKILVDTQGRVLKRYLPTTSFKKIRREIEPLLPK</sequence>
<dbReference type="SUPFAM" id="SSF52833">
    <property type="entry name" value="Thioredoxin-like"/>
    <property type="match status" value="1"/>
</dbReference>
<reference evidence="8 10" key="3">
    <citation type="submission" date="2016-10" db="EMBL/GenBank/DDBJ databases">
        <authorList>
            <person name="Varghese N."/>
            <person name="Submissions S."/>
        </authorList>
    </citation>
    <scope>NUCLEOTIDE SEQUENCE [LARGE SCALE GENOMIC DNA]</scope>
    <source>
        <strain evidence="8 10">ATCC 33218</strain>
    </source>
</reference>
<reference evidence="7" key="1">
    <citation type="submission" date="2014-09" db="EMBL/GenBank/DDBJ databases">
        <authorList>
            <person name="GOMEZ-VALERO Laura"/>
        </authorList>
    </citation>
    <scope>NUCLEOTIDE SEQUENCE</scope>
    <source>
        <strain evidence="7">ATCC33218</strain>
    </source>
</reference>
<dbReference type="OrthoDB" id="9785502at2"/>
<dbReference type="RefSeq" id="WP_045100163.1">
    <property type="nucleotide sequence ID" value="NZ_CP020614.1"/>
</dbReference>
<evidence type="ECO:0000313" key="10">
    <source>
        <dbReference type="Proteomes" id="UP000182998"/>
    </source>
</evidence>
<dbReference type="EMBL" id="FMVN01000018">
    <property type="protein sequence ID" value="SCY77471.1"/>
    <property type="molecule type" value="Genomic_DNA"/>
</dbReference>
<feature type="domain" description="Thioredoxin" evidence="6">
    <location>
        <begin position="3"/>
        <end position="164"/>
    </location>
</feature>
<organism evidence="7 9">
    <name type="scientific">Legionella micdadei</name>
    <name type="common">Tatlockia micdadei</name>
    <dbReference type="NCBI Taxonomy" id="451"/>
    <lineage>
        <taxon>Bacteria</taxon>
        <taxon>Pseudomonadati</taxon>
        <taxon>Pseudomonadota</taxon>
        <taxon>Gammaproteobacteria</taxon>
        <taxon>Legionellales</taxon>
        <taxon>Legionellaceae</taxon>
        <taxon>Legionella</taxon>
    </lineage>
</organism>
<dbReference type="GO" id="GO:0034599">
    <property type="term" value="P:cellular response to oxidative stress"/>
    <property type="evidence" value="ECO:0007669"/>
    <property type="project" value="TreeGrafter"/>
</dbReference>
<feature type="active site" evidence="4">
    <location>
        <position position="41"/>
    </location>
</feature>
<dbReference type="AlphaFoldDB" id="A0A098GHR5"/>
<evidence type="ECO:0000313" key="7">
    <source>
        <dbReference type="EMBL" id="CEG62028.1"/>
    </source>
</evidence>